<dbReference type="InterPro" id="IPR036770">
    <property type="entry name" value="Ankyrin_rpt-contain_sf"/>
</dbReference>
<dbReference type="InterPro" id="IPR002110">
    <property type="entry name" value="Ankyrin_rpt"/>
</dbReference>
<feature type="transmembrane region" description="Helical" evidence="4">
    <location>
        <begin position="1052"/>
        <end position="1072"/>
    </location>
</feature>
<evidence type="ECO:0000256" key="2">
    <source>
        <dbReference type="SAM" id="Coils"/>
    </source>
</evidence>
<feature type="transmembrane region" description="Helical" evidence="4">
    <location>
        <begin position="1131"/>
        <end position="1151"/>
    </location>
</feature>
<dbReference type="Proteomes" id="UP000215902">
    <property type="component" value="Unassembled WGS sequence"/>
</dbReference>
<feature type="transmembrane region" description="Helical" evidence="4">
    <location>
        <begin position="1286"/>
        <end position="1311"/>
    </location>
</feature>
<keyword evidence="2" id="KW-0175">Coiled coil</keyword>
<evidence type="ECO:0000313" key="5">
    <source>
        <dbReference type="EMBL" id="PAA92832.1"/>
    </source>
</evidence>
<dbReference type="GO" id="GO:0030001">
    <property type="term" value="P:metal ion transport"/>
    <property type="evidence" value="ECO:0007669"/>
    <property type="project" value="TreeGrafter"/>
</dbReference>
<organism evidence="5 6">
    <name type="scientific">Macrostomum lignano</name>
    <dbReference type="NCBI Taxonomy" id="282301"/>
    <lineage>
        <taxon>Eukaryota</taxon>
        <taxon>Metazoa</taxon>
        <taxon>Spiralia</taxon>
        <taxon>Lophotrochozoa</taxon>
        <taxon>Platyhelminthes</taxon>
        <taxon>Rhabditophora</taxon>
        <taxon>Macrostomorpha</taxon>
        <taxon>Macrostomida</taxon>
        <taxon>Macrostomidae</taxon>
        <taxon>Macrostomum</taxon>
    </lineage>
</organism>
<feature type="coiled-coil region" evidence="2">
    <location>
        <begin position="1436"/>
        <end position="1492"/>
    </location>
</feature>
<dbReference type="GO" id="GO:0005886">
    <property type="term" value="C:plasma membrane"/>
    <property type="evidence" value="ECO:0007669"/>
    <property type="project" value="TreeGrafter"/>
</dbReference>
<evidence type="ECO:0008006" key="7">
    <source>
        <dbReference type="Google" id="ProtNLM"/>
    </source>
</evidence>
<dbReference type="PANTHER" id="PTHR13800">
    <property type="entry name" value="TRANSIENT RECEPTOR POTENTIAL CATION CHANNEL, SUBFAMILY M, MEMBER 6"/>
    <property type="match status" value="1"/>
</dbReference>
<dbReference type="PROSITE" id="PS50088">
    <property type="entry name" value="ANK_REPEAT"/>
    <property type="match status" value="1"/>
</dbReference>
<dbReference type="Gene3D" id="1.25.40.20">
    <property type="entry name" value="Ankyrin repeat-containing domain"/>
    <property type="match status" value="4"/>
</dbReference>
<dbReference type="SMART" id="SM00248">
    <property type="entry name" value="ANK"/>
    <property type="match status" value="11"/>
</dbReference>
<accession>A0A267H5K3</accession>
<comment type="caution">
    <text evidence="5">The sequence shown here is derived from an EMBL/GenBank/DDBJ whole genome shotgun (WGS) entry which is preliminary data.</text>
</comment>
<evidence type="ECO:0000256" key="1">
    <source>
        <dbReference type="PROSITE-ProRule" id="PRU00023"/>
    </source>
</evidence>
<gene>
    <name evidence="5" type="ORF">BOX15_Mlig018769g1</name>
</gene>
<keyword evidence="4" id="KW-0812">Transmembrane</keyword>
<feature type="repeat" description="ANK" evidence="1">
    <location>
        <begin position="671"/>
        <end position="703"/>
    </location>
</feature>
<proteinExistence type="predicted"/>
<keyword evidence="6" id="KW-1185">Reference proteome</keyword>
<dbReference type="GO" id="GO:0005261">
    <property type="term" value="F:monoatomic cation channel activity"/>
    <property type="evidence" value="ECO:0007669"/>
    <property type="project" value="TreeGrafter"/>
</dbReference>
<keyword evidence="4" id="KW-1133">Transmembrane helix</keyword>
<feature type="region of interest" description="Disordered" evidence="3">
    <location>
        <begin position="356"/>
        <end position="408"/>
    </location>
</feature>
<dbReference type="SUPFAM" id="SSF48403">
    <property type="entry name" value="Ankyrin repeat"/>
    <property type="match status" value="2"/>
</dbReference>
<dbReference type="EMBL" id="NIVC01000038">
    <property type="protein sequence ID" value="PAA92832.1"/>
    <property type="molecule type" value="Genomic_DNA"/>
</dbReference>
<reference evidence="5 6" key="1">
    <citation type="submission" date="2017-06" db="EMBL/GenBank/DDBJ databases">
        <title>A platform for efficient transgenesis in Macrostomum lignano, a flatworm model organism for stem cell research.</title>
        <authorList>
            <person name="Berezikov E."/>
        </authorList>
    </citation>
    <scope>NUCLEOTIDE SEQUENCE [LARGE SCALE GENOMIC DNA]</scope>
    <source>
        <strain evidence="5">DV1</strain>
        <tissue evidence="5">Whole organism</tissue>
    </source>
</reference>
<dbReference type="PROSITE" id="PS50297">
    <property type="entry name" value="ANK_REP_REGION"/>
    <property type="match status" value="1"/>
</dbReference>
<dbReference type="PANTHER" id="PTHR13800:SF1">
    <property type="entry name" value="TRANSIENT RECEPTOR POTENTIAL CATION CHANNEL TRPM"/>
    <property type="match status" value="1"/>
</dbReference>
<feature type="transmembrane region" description="Helical" evidence="4">
    <location>
        <begin position="1206"/>
        <end position="1227"/>
    </location>
</feature>
<evidence type="ECO:0000313" key="6">
    <source>
        <dbReference type="Proteomes" id="UP000215902"/>
    </source>
</evidence>
<dbReference type="InterPro" id="IPR050927">
    <property type="entry name" value="TRPM"/>
</dbReference>
<name>A0A267H5K3_9PLAT</name>
<protein>
    <recommendedName>
        <fullName evidence="7">ANK_REP_REGION domain-containing protein</fullName>
    </recommendedName>
</protein>
<keyword evidence="1" id="KW-0040">ANK repeat</keyword>
<evidence type="ECO:0000256" key="4">
    <source>
        <dbReference type="SAM" id="Phobius"/>
    </source>
</evidence>
<dbReference type="Pfam" id="PF12796">
    <property type="entry name" value="Ank_2"/>
    <property type="match status" value="1"/>
</dbReference>
<keyword evidence="4" id="KW-0472">Membrane</keyword>
<sequence length="1507" mass="172032">MADSAATKFQLAARNVLSMKNTLSLWRTDAVEQDPSTRLLLLASKGEFEYVLGILRTEPAASGDLKLLHDDNRRTAAHHAAMHQNGEDALTKLIEKFGPDCLTHSDLDKVTPLHLSARYHSAQSWENNFKAVKTVTLFRLRDAKGNTCAHWATQNKNECRMVLTVQKVASRVCWKWKNNRHETVLHYALQYCEKQVIKEIINGIGKAKDILDKKDIDRNTIAHFAAKNEINAIKLLLQVTSRSEKDWLKKTNELGETVLHLALQHNNEKVATELIKRLDDLLPNWYKLKDKQGNTCLHALAQRPGRDAVLLEAVKAIEQSKSDKDLTANPAVAQRPESGQKNSALLKVVQAAINVEKSQRDKDQTSDPAVAQGPESATKAAIEQNQRDKDQTADQSQTESRSNDLPDCLMEKNKHQSTVLHYAVENCSLETVRELLKRITKVENLQTADKVGNTIFHIAAKRKDKSELLEFMLPENKNEMKRTLSRRNNKSQSVLQLAIDVMDNFGSGGESAKKTSVETQNFTKIIQEMTTDELRRTDAGGNTLLHSLMQSKLTYAGLEQHLLNRFKLLVSKGVDVEATNNLSLNCLHATKLDALVLRKLLDKVAVDETARSHFDKLLVNSTTGAHIIHTFSGRYMLEQPLLDSIEKLSKSSPVTLLNKKVKLQSCNDSQHGETCLHFACAYGHQENIICLLEKGLSLWSESHSGQTCFDYASERGNLYVLLQAVQEYKKKQKSSQVLDVVQNAQKEIDMTDILCLLDRPKRALKLPNRSAAKMTLVSILKGCNTNSKNKDITVLIRALKMNSKKLFRAALSLNIITRKTEKLFIKHYTDTLTIDEEQNMLFKRPTHMDPTFELALLDLAAIYQLDEILPDLILTRQFELIPCCLSLLIQLDPEIIKMRANAMGKHEQLLQLKSKITNIAVNALNELFVNVKSIVQFEQLSKYIKGEIKHLPLNSEAAATKENRNCLGPKFPYRVFKDGNPEKIQYGSILDLVKIADNTDLFATDCIYFVTKTEWRQPKGCLSRNCCLPSGCPCACSCGSIFLRLNTPLARFLIHFVAFVWFLAFFGWWYVINFKDSFLEPKRDILLVAYLLSFGLQELSEIWRQRKARENCKIGSRVRYVPAYIADGQNIFDVLAILFLLAGLIARWLYYDMGFQLQDAYPSQVVLCLSYSLFCFRSVTFLTYFETIGPMINMLWNLIVYDLLPFLAVLFVIFCCFGVFFVCLLFSDAWTPTEKLATLSNGWETFIQAATIPFNLLFGNFDQIEFSYSPDSTELGKVAIKQGYEWFNYFVIFLFMGLVNVVMMNLLIALFNLRVTQIYGVAIGVWRKRFVQMLQEYRQLTLLPPPFSFLEYIVKFVLFSVRLCLKKCCTKNAVADKNIAIADDDDKAIPWWQKNKKDYPDDYNKYLKFQAIQFRRCRSRLLLDTEWNRNDFDVVKARTGKELSELKTDLQEMQEVLDPAKVQGNQKNEDIIDRQEQRIESIESKLDEVLKILQPQQQKQQKTSTLN</sequence>
<evidence type="ECO:0000256" key="3">
    <source>
        <dbReference type="SAM" id="MobiDB-lite"/>
    </source>
</evidence>
<dbReference type="Pfam" id="PF00023">
    <property type="entry name" value="Ank"/>
    <property type="match status" value="1"/>
</dbReference>